<sequence>MLIPLSFTINMPQIEINRDLREAQLFFEDQIPLIEDGRRQLHDLRQAFVNYYTLRRIRTMSLDTYALGNNLPDDGYNFCYTIERELDKLGRTIGANAFKFGVYFGRTKSDSEYKYRHTKKFGNTYREAFENVKNAIVKLIVDGNDENLDEIIKSPISPMFKGKILSTYYPERYLNVFSDDHLEYFLTQLNIDTKELIWSDPVLKREVLVDYKNQDSVMKSWSVDIFSHFLYTVYPGRPPRENVEVPTDPLKDFKPPVFPINPTPVFIDYEIATDENTPNVNKSVKQESENPDYEGKRKRDKQLGDRGEHLVLQMERERLKLFPKLAKRVKKAKFDYMGYDILSFDENGLERYIEVKATKSKSGQANFFLSYNELQKATELKNYWVYMVYDILSTTPKVWRIPNPFHPENALVKKTPISYRVVINTKSQ</sequence>
<feature type="compositionally biased region" description="Basic and acidic residues" evidence="1">
    <location>
        <begin position="284"/>
        <end position="306"/>
    </location>
</feature>
<dbReference type="Pfam" id="PF13020">
    <property type="entry name" value="NOV_C"/>
    <property type="match status" value="1"/>
</dbReference>
<dbReference type="EMBL" id="FOCL01000008">
    <property type="protein sequence ID" value="SEO41445.1"/>
    <property type="molecule type" value="Genomic_DNA"/>
</dbReference>
<accession>A0A1H8PHR0</accession>
<reference evidence="4" key="1">
    <citation type="submission" date="2016-10" db="EMBL/GenBank/DDBJ databases">
        <authorList>
            <person name="Varghese N."/>
            <person name="Submissions S."/>
        </authorList>
    </citation>
    <scope>NUCLEOTIDE SEQUENCE [LARGE SCALE GENOMIC DNA]</scope>
    <source>
        <strain evidence="4">Gh-48</strain>
    </source>
</reference>
<dbReference type="AlphaFoldDB" id="A0A1H8PHR0"/>
<evidence type="ECO:0000256" key="1">
    <source>
        <dbReference type="SAM" id="MobiDB-lite"/>
    </source>
</evidence>
<evidence type="ECO:0000259" key="2">
    <source>
        <dbReference type="Pfam" id="PF13020"/>
    </source>
</evidence>
<name>A0A1H8PHR0_9SPHI</name>
<feature type="domain" description="Protein NO VEIN C-terminal" evidence="2">
    <location>
        <begin position="308"/>
        <end position="399"/>
    </location>
</feature>
<proteinExistence type="predicted"/>
<protein>
    <recommendedName>
        <fullName evidence="2">Protein NO VEIN C-terminal domain-containing protein</fullName>
    </recommendedName>
</protein>
<dbReference type="Proteomes" id="UP000198942">
    <property type="component" value="Unassembled WGS sequence"/>
</dbReference>
<gene>
    <name evidence="3" type="ORF">SAMN05192574_10814</name>
</gene>
<organism evidence="3 4">
    <name type="scientific">Mucilaginibacter gossypiicola</name>
    <dbReference type="NCBI Taxonomy" id="551995"/>
    <lineage>
        <taxon>Bacteria</taxon>
        <taxon>Pseudomonadati</taxon>
        <taxon>Bacteroidota</taxon>
        <taxon>Sphingobacteriia</taxon>
        <taxon>Sphingobacteriales</taxon>
        <taxon>Sphingobacteriaceae</taxon>
        <taxon>Mucilaginibacter</taxon>
    </lineage>
</organism>
<evidence type="ECO:0000313" key="4">
    <source>
        <dbReference type="Proteomes" id="UP000198942"/>
    </source>
</evidence>
<keyword evidence="4" id="KW-1185">Reference proteome</keyword>
<dbReference type="InterPro" id="IPR024975">
    <property type="entry name" value="NOV_C"/>
</dbReference>
<feature type="region of interest" description="Disordered" evidence="1">
    <location>
        <begin position="277"/>
        <end position="306"/>
    </location>
</feature>
<evidence type="ECO:0000313" key="3">
    <source>
        <dbReference type="EMBL" id="SEO41445.1"/>
    </source>
</evidence>